<keyword evidence="3" id="KW-1185">Reference proteome</keyword>
<protein>
    <submittedName>
        <fullName evidence="2">Uncharacterized protein LOC117541249</fullName>
    </submittedName>
</protein>
<organism evidence="2 3">
    <name type="scientific">Xyrichtys novacula</name>
    <name type="common">Pearly razorfish</name>
    <name type="synonym">Hemipteronotus novacula</name>
    <dbReference type="NCBI Taxonomy" id="13765"/>
    <lineage>
        <taxon>Eukaryota</taxon>
        <taxon>Metazoa</taxon>
        <taxon>Chordata</taxon>
        <taxon>Craniata</taxon>
        <taxon>Vertebrata</taxon>
        <taxon>Euteleostomi</taxon>
        <taxon>Actinopterygii</taxon>
        <taxon>Neopterygii</taxon>
        <taxon>Teleostei</taxon>
        <taxon>Neoteleostei</taxon>
        <taxon>Acanthomorphata</taxon>
        <taxon>Eupercaria</taxon>
        <taxon>Labriformes</taxon>
        <taxon>Labridae</taxon>
        <taxon>Xyrichtys</taxon>
    </lineage>
</organism>
<feature type="compositionally biased region" description="Basic and acidic residues" evidence="1">
    <location>
        <begin position="122"/>
        <end position="136"/>
    </location>
</feature>
<evidence type="ECO:0000313" key="2">
    <source>
        <dbReference type="EMBL" id="CAJ1053429.1"/>
    </source>
</evidence>
<evidence type="ECO:0000313" key="3">
    <source>
        <dbReference type="Proteomes" id="UP001178508"/>
    </source>
</evidence>
<dbReference type="AlphaFoldDB" id="A0AAV1EXL2"/>
<name>A0AAV1EXL2_XYRNO</name>
<feature type="region of interest" description="Disordered" evidence="1">
    <location>
        <begin position="32"/>
        <end position="140"/>
    </location>
</feature>
<dbReference type="Proteomes" id="UP001178508">
    <property type="component" value="Chromosome 3"/>
</dbReference>
<sequence length="230" mass="25918">MRERGRIRLWQRRLSITLLERWTVPDRVVGGFGDCVIGTDGTQKKKKKSLEENAAPSHKISDLFAQRSASTSGLVRSSSSSRSELTKPPAPESSSFRNDDESSDTTEHGAAEPGQETTDVTMSKDDRDVDRGDRPESSVTIMQKADKPVVRRAFFHKDGTNRKWLSYNEDTEALFCFLCMACANPRDSSSFITGITNFTHIHLRVDEHDQSETHRKCAEAYFLRSSIKTI</sequence>
<gene>
    <name evidence="2" type="ORF">XNOV1_A010674</name>
</gene>
<reference evidence="2" key="1">
    <citation type="submission" date="2023-08" db="EMBL/GenBank/DDBJ databases">
        <authorList>
            <person name="Alioto T."/>
            <person name="Alioto T."/>
            <person name="Gomez Garrido J."/>
        </authorList>
    </citation>
    <scope>NUCLEOTIDE SEQUENCE</scope>
</reference>
<accession>A0AAV1EXL2</accession>
<evidence type="ECO:0000256" key="1">
    <source>
        <dbReference type="SAM" id="MobiDB-lite"/>
    </source>
</evidence>
<feature type="compositionally biased region" description="Basic and acidic residues" evidence="1">
    <location>
        <begin position="97"/>
        <end position="110"/>
    </location>
</feature>
<dbReference type="EMBL" id="OY660866">
    <property type="protein sequence ID" value="CAJ1053429.1"/>
    <property type="molecule type" value="Genomic_DNA"/>
</dbReference>
<proteinExistence type="predicted"/>
<feature type="compositionally biased region" description="Low complexity" evidence="1">
    <location>
        <begin position="67"/>
        <end position="83"/>
    </location>
</feature>